<dbReference type="PANTHER" id="PTHR34040">
    <property type="entry name" value="FLAGELLAR BIOSYNTHETIC PROTEIN FLIQ"/>
    <property type="match status" value="1"/>
</dbReference>
<keyword evidence="8" id="KW-0282">Flagellum</keyword>
<keyword evidence="5 7" id="KW-1133">Transmembrane helix</keyword>
<keyword evidence="9" id="KW-1185">Reference proteome</keyword>
<evidence type="ECO:0000256" key="3">
    <source>
        <dbReference type="ARBA" id="ARBA00022475"/>
    </source>
</evidence>
<keyword evidence="6 7" id="KW-0472">Membrane</keyword>
<evidence type="ECO:0000313" key="8">
    <source>
        <dbReference type="EMBL" id="ANC92442.1"/>
    </source>
</evidence>
<dbReference type="Pfam" id="PF01313">
    <property type="entry name" value="Bac_export_3"/>
    <property type="match status" value="1"/>
</dbReference>
<gene>
    <name evidence="8" type="ORF">A6A40_11310</name>
</gene>
<comment type="subcellular location">
    <subcellularLocation>
        <location evidence="1">Cell membrane</location>
        <topology evidence="1">Multi-pass membrane protein</topology>
    </subcellularLocation>
</comment>
<dbReference type="GO" id="GO:0005886">
    <property type="term" value="C:plasma membrane"/>
    <property type="evidence" value="ECO:0007669"/>
    <property type="project" value="UniProtKB-SubCell"/>
</dbReference>
<name>A0A160JHB6_9PROT</name>
<evidence type="ECO:0000256" key="6">
    <source>
        <dbReference type="ARBA" id="ARBA00023136"/>
    </source>
</evidence>
<protein>
    <submittedName>
        <fullName evidence="8">Flagellar biosynthetic protein FliQ</fullName>
    </submittedName>
</protein>
<dbReference type="KEGG" id="ahu:A6A40_11310"/>
<evidence type="ECO:0000256" key="4">
    <source>
        <dbReference type="ARBA" id="ARBA00022692"/>
    </source>
</evidence>
<keyword evidence="8" id="KW-0966">Cell projection</keyword>
<comment type="similarity">
    <text evidence="2">Belongs to the FliQ/MopD/SpaQ family.</text>
</comment>
<keyword evidence="8" id="KW-0969">Cilium</keyword>
<dbReference type="AlphaFoldDB" id="A0A160JHB6"/>
<dbReference type="PANTHER" id="PTHR34040:SF2">
    <property type="entry name" value="FLAGELLAR BIOSYNTHETIC PROTEIN FLIQ"/>
    <property type="match status" value="1"/>
</dbReference>
<dbReference type="RefSeq" id="WP_063635496.1">
    <property type="nucleotide sequence ID" value="NZ_CP015285.1"/>
</dbReference>
<feature type="transmembrane region" description="Helical" evidence="7">
    <location>
        <begin position="20"/>
        <end position="41"/>
    </location>
</feature>
<dbReference type="EMBL" id="CP015285">
    <property type="protein sequence ID" value="ANC92442.1"/>
    <property type="molecule type" value="Genomic_DNA"/>
</dbReference>
<keyword evidence="3" id="KW-1003">Cell membrane</keyword>
<evidence type="ECO:0000256" key="7">
    <source>
        <dbReference type="SAM" id="Phobius"/>
    </source>
</evidence>
<accession>A0A160JHB6</accession>
<evidence type="ECO:0000256" key="2">
    <source>
        <dbReference type="ARBA" id="ARBA00006156"/>
    </source>
</evidence>
<dbReference type="OrthoDB" id="7306274at2"/>
<proteinExistence type="inferred from homology"/>
<keyword evidence="4 7" id="KW-0812">Transmembrane</keyword>
<feature type="transmembrane region" description="Helical" evidence="7">
    <location>
        <begin position="53"/>
        <end position="73"/>
    </location>
</feature>
<dbReference type="GO" id="GO:0009306">
    <property type="term" value="P:protein secretion"/>
    <property type="evidence" value="ECO:0007669"/>
    <property type="project" value="InterPro"/>
</dbReference>
<dbReference type="Proteomes" id="UP000077405">
    <property type="component" value="Chromosome"/>
</dbReference>
<sequence>MGIDEAIAVSHEALMVILKISLPPLGITALLSAVLMLFQSATNINESSLQQDMKFFATLLILFVTGPAIYLVLRDYTGVIFERIAMLQ</sequence>
<evidence type="ECO:0000256" key="1">
    <source>
        <dbReference type="ARBA" id="ARBA00004651"/>
    </source>
</evidence>
<dbReference type="STRING" id="1226968.A6A40_11310"/>
<evidence type="ECO:0000256" key="5">
    <source>
        <dbReference type="ARBA" id="ARBA00022989"/>
    </source>
</evidence>
<reference evidence="8 9" key="1">
    <citation type="journal article" date="2013" name="Int. J. Syst. Evol. Microbiol.">
        <title>Azospirillum humicireducens sp. nov., a nitrogen-fixing bacterium isolated from a microbial fuel cell.</title>
        <authorList>
            <person name="Zhou S."/>
            <person name="Han L."/>
            <person name="Wang Y."/>
            <person name="Yang G."/>
            <person name="Zhuang L."/>
            <person name="Hu P."/>
        </authorList>
    </citation>
    <scope>NUCLEOTIDE SEQUENCE [LARGE SCALE GENOMIC DNA]</scope>
    <source>
        <strain evidence="8 9">SgZ-5</strain>
    </source>
</reference>
<dbReference type="PRINTS" id="PR00952">
    <property type="entry name" value="TYPE3IMQPROT"/>
</dbReference>
<dbReference type="InterPro" id="IPR002191">
    <property type="entry name" value="Bac_export_3"/>
</dbReference>
<organism evidence="8 9">
    <name type="scientific">Azospirillum humicireducens</name>
    <dbReference type="NCBI Taxonomy" id="1226968"/>
    <lineage>
        <taxon>Bacteria</taxon>
        <taxon>Pseudomonadati</taxon>
        <taxon>Pseudomonadota</taxon>
        <taxon>Alphaproteobacteria</taxon>
        <taxon>Rhodospirillales</taxon>
        <taxon>Azospirillaceae</taxon>
        <taxon>Azospirillum</taxon>
    </lineage>
</organism>
<evidence type="ECO:0000313" key="9">
    <source>
        <dbReference type="Proteomes" id="UP000077405"/>
    </source>
</evidence>